<evidence type="ECO:0000256" key="1">
    <source>
        <dbReference type="SAM" id="Phobius"/>
    </source>
</evidence>
<gene>
    <name evidence="2" type="ORF">AB205_0078660</name>
</gene>
<evidence type="ECO:0000313" key="2">
    <source>
        <dbReference type="EMBL" id="PIO40718.1"/>
    </source>
</evidence>
<reference evidence="2" key="1">
    <citation type="submission" date="2017-08" db="EMBL/GenBank/DDBJ databases">
        <title>Assembly of the North American Bullfrog Genome.</title>
        <authorList>
            <person name="Warren R.L."/>
            <person name="Vandervalk B.P."/>
            <person name="Kucuk E."/>
            <person name="Birol I."/>
            <person name="Helbing C."/>
            <person name="Pandoh P."/>
            <person name="Behsaz B."/>
            <person name="Mohamadi H."/>
            <person name="Chu J."/>
            <person name="Jackman S."/>
            <person name="Hammond S.A."/>
            <person name="Veldhoen N."/>
            <person name="Kirk H."/>
            <person name="Zhao Y."/>
            <person name="Coope R."/>
            <person name="Pleasance S."/>
            <person name="Moore R."/>
            <person name="Holt R."/>
        </authorList>
    </citation>
    <scope>NUCLEOTIDE SEQUENCE</scope>
    <source>
        <strain evidence="2">Bruno</strain>
        <tissue evidence="2">Liver</tissue>
    </source>
</reference>
<accession>A0A2G9SKT8</accession>
<protein>
    <submittedName>
        <fullName evidence="2">Uncharacterized protein</fullName>
    </submittedName>
</protein>
<dbReference type="EMBL" id="KV923913">
    <property type="protein sequence ID" value="PIO40718.1"/>
    <property type="molecule type" value="Genomic_DNA"/>
</dbReference>
<name>A0A2G9SKT8_AQUCT</name>
<feature type="transmembrane region" description="Helical" evidence="1">
    <location>
        <begin position="92"/>
        <end position="113"/>
    </location>
</feature>
<dbReference type="AlphaFoldDB" id="A0A2G9SKT8"/>
<keyword evidence="1" id="KW-0812">Transmembrane</keyword>
<sequence length="215" mass="23810">MCVRRDVGGRFRWWRSYGRSLGGFGSRGCLLHWVSCLFGNTHRLSSSMMPTLHTRYLHPCFSLWLFPLSLAFFFCGVGFSFGGFAWMLPSSFLSLSSTWSLILLPFHFCILLSHPAVHLHGWVANLIFHLYLPLQVCLGGPGLPWMVPCGAAPIGPSTSAPGGVVSPIAERCMASATISRTTIYQDTRLLLTSGTRSHETCRAIIVAFFTSVIRH</sequence>
<feature type="transmembrane region" description="Helical" evidence="1">
    <location>
        <begin position="61"/>
        <end position="85"/>
    </location>
</feature>
<organism evidence="2">
    <name type="scientific">Aquarana catesbeiana</name>
    <name type="common">American bullfrog</name>
    <name type="synonym">Rana catesbeiana</name>
    <dbReference type="NCBI Taxonomy" id="8400"/>
    <lineage>
        <taxon>Eukaryota</taxon>
        <taxon>Metazoa</taxon>
        <taxon>Chordata</taxon>
        <taxon>Craniata</taxon>
        <taxon>Vertebrata</taxon>
        <taxon>Euteleostomi</taxon>
        <taxon>Amphibia</taxon>
        <taxon>Batrachia</taxon>
        <taxon>Anura</taxon>
        <taxon>Neobatrachia</taxon>
        <taxon>Ranoidea</taxon>
        <taxon>Ranidae</taxon>
        <taxon>Aquarana</taxon>
    </lineage>
</organism>
<keyword evidence="1" id="KW-1133">Transmembrane helix</keyword>
<keyword evidence="1" id="KW-0472">Membrane</keyword>
<proteinExistence type="predicted"/>